<protein>
    <submittedName>
        <fullName evidence="12">Pyrokinin-1 receptor</fullName>
    </submittedName>
</protein>
<dbReference type="SUPFAM" id="SSF81321">
    <property type="entry name" value="Family A G protein-coupled receptor-like"/>
    <property type="match status" value="1"/>
</dbReference>
<dbReference type="Gene3D" id="1.20.1070.10">
    <property type="entry name" value="Rhodopsin 7-helix transmembrane proteins"/>
    <property type="match status" value="1"/>
</dbReference>
<reference evidence="12 13" key="1">
    <citation type="journal article" date="2019" name="Commun. Biol.">
        <title>The bagworm genome reveals a unique fibroin gene that provides high tensile strength.</title>
        <authorList>
            <person name="Kono N."/>
            <person name="Nakamura H."/>
            <person name="Ohtoshi R."/>
            <person name="Tomita M."/>
            <person name="Numata K."/>
            <person name="Arakawa K."/>
        </authorList>
    </citation>
    <scope>NUCLEOTIDE SEQUENCE [LARGE SCALE GENOMIC DNA]</scope>
</reference>
<dbReference type="Proteomes" id="UP000299102">
    <property type="component" value="Unassembled WGS sequence"/>
</dbReference>
<feature type="transmembrane region" description="Helical" evidence="10">
    <location>
        <begin position="38"/>
        <end position="55"/>
    </location>
</feature>
<evidence type="ECO:0000256" key="10">
    <source>
        <dbReference type="SAM" id="Phobius"/>
    </source>
</evidence>
<dbReference type="GO" id="GO:0005886">
    <property type="term" value="C:plasma membrane"/>
    <property type="evidence" value="ECO:0007669"/>
    <property type="project" value="TreeGrafter"/>
</dbReference>
<evidence type="ECO:0000256" key="1">
    <source>
        <dbReference type="ARBA" id="ARBA00004141"/>
    </source>
</evidence>
<evidence type="ECO:0000313" key="12">
    <source>
        <dbReference type="EMBL" id="GBP66246.1"/>
    </source>
</evidence>
<evidence type="ECO:0000256" key="6">
    <source>
        <dbReference type="ARBA" id="ARBA00023136"/>
    </source>
</evidence>
<evidence type="ECO:0000256" key="3">
    <source>
        <dbReference type="ARBA" id="ARBA00022692"/>
    </source>
</evidence>
<feature type="region of interest" description="Disordered" evidence="9">
    <location>
        <begin position="142"/>
        <end position="169"/>
    </location>
</feature>
<keyword evidence="8" id="KW-0807">Transducer</keyword>
<dbReference type="PRINTS" id="PR00237">
    <property type="entry name" value="GPCRRHODOPSN"/>
</dbReference>
<evidence type="ECO:0000256" key="5">
    <source>
        <dbReference type="ARBA" id="ARBA00023040"/>
    </source>
</evidence>
<comment type="caution">
    <text evidence="12">The sequence shown here is derived from an EMBL/GenBank/DDBJ whole genome shotgun (WGS) entry which is preliminary data.</text>
</comment>
<gene>
    <name evidence="12" type="primary">PK1-R</name>
    <name evidence="12" type="ORF">EVAR_85616_1</name>
</gene>
<dbReference type="AlphaFoldDB" id="A0A4C1XQN4"/>
<dbReference type="STRING" id="151549.A0A4C1XQN4"/>
<keyword evidence="13" id="KW-1185">Reference proteome</keyword>
<comment type="subcellular location">
    <subcellularLocation>
        <location evidence="1">Membrane</location>
        <topology evidence="1">Multi-pass membrane protein</topology>
    </subcellularLocation>
</comment>
<evidence type="ECO:0000256" key="8">
    <source>
        <dbReference type="ARBA" id="ARBA00023224"/>
    </source>
</evidence>
<feature type="domain" description="G-protein coupled receptors family 1 profile" evidence="11">
    <location>
        <begin position="1"/>
        <end position="103"/>
    </location>
</feature>
<feature type="compositionally biased region" description="Polar residues" evidence="9">
    <location>
        <begin position="143"/>
        <end position="157"/>
    </location>
</feature>
<dbReference type="OrthoDB" id="5962705at2759"/>
<dbReference type="PANTHER" id="PTHR24243:SF208">
    <property type="entry name" value="PYROKININ-1 RECEPTOR"/>
    <property type="match status" value="1"/>
</dbReference>
<dbReference type="InterPro" id="IPR017452">
    <property type="entry name" value="GPCR_Rhodpsn_7TM"/>
</dbReference>
<evidence type="ECO:0000256" key="4">
    <source>
        <dbReference type="ARBA" id="ARBA00022989"/>
    </source>
</evidence>
<evidence type="ECO:0000313" key="13">
    <source>
        <dbReference type="Proteomes" id="UP000299102"/>
    </source>
</evidence>
<keyword evidence="4 10" id="KW-1133">Transmembrane helix</keyword>
<keyword evidence="7 12" id="KW-0675">Receptor</keyword>
<dbReference type="GO" id="GO:0008188">
    <property type="term" value="F:neuropeptide receptor activity"/>
    <property type="evidence" value="ECO:0007669"/>
    <property type="project" value="TreeGrafter"/>
</dbReference>
<comment type="similarity">
    <text evidence="2">Belongs to the G-protein coupled receptor 1 family.</text>
</comment>
<proteinExistence type="inferred from homology"/>
<dbReference type="PROSITE" id="PS50262">
    <property type="entry name" value="G_PROTEIN_RECEP_F1_2"/>
    <property type="match status" value="1"/>
</dbReference>
<evidence type="ECO:0000256" key="9">
    <source>
        <dbReference type="SAM" id="MobiDB-lite"/>
    </source>
</evidence>
<dbReference type="EMBL" id="BGZK01000952">
    <property type="protein sequence ID" value="GBP66246.1"/>
    <property type="molecule type" value="Genomic_DNA"/>
</dbReference>
<evidence type="ECO:0000259" key="11">
    <source>
        <dbReference type="PROSITE" id="PS50262"/>
    </source>
</evidence>
<keyword evidence="3 10" id="KW-0812">Transmembrane</keyword>
<name>A0A4C1XQN4_EUMVA</name>
<evidence type="ECO:0000256" key="7">
    <source>
        <dbReference type="ARBA" id="ARBA00023170"/>
    </source>
</evidence>
<dbReference type="Pfam" id="PF00001">
    <property type="entry name" value="7tm_1"/>
    <property type="match status" value="1"/>
</dbReference>
<organism evidence="12 13">
    <name type="scientific">Eumeta variegata</name>
    <name type="common">Bagworm moth</name>
    <name type="synonym">Eumeta japonica</name>
    <dbReference type="NCBI Taxonomy" id="151549"/>
    <lineage>
        <taxon>Eukaryota</taxon>
        <taxon>Metazoa</taxon>
        <taxon>Ecdysozoa</taxon>
        <taxon>Arthropoda</taxon>
        <taxon>Hexapoda</taxon>
        <taxon>Insecta</taxon>
        <taxon>Pterygota</taxon>
        <taxon>Neoptera</taxon>
        <taxon>Endopterygota</taxon>
        <taxon>Lepidoptera</taxon>
        <taxon>Glossata</taxon>
        <taxon>Ditrysia</taxon>
        <taxon>Tineoidea</taxon>
        <taxon>Psychidae</taxon>
        <taxon>Oiketicinae</taxon>
        <taxon>Eumeta</taxon>
    </lineage>
</organism>
<evidence type="ECO:0000256" key="2">
    <source>
        <dbReference type="ARBA" id="ARBA00010663"/>
    </source>
</evidence>
<keyword evidence="5" id="KW-0297">G-protein coupled receptor</keyword>
<accession>A0A4C1XQN4</accession>
<dbReference type="InterPro" id="IPR000276">
    <property type="entry name" value="GPCR_Rhodpsn"/>
</dbReference>
<dbReference type="PANTHER" id="PTHR24243">
    <property type="entry name" value="G-PROTEIN COUPLED RECEPTOR"/>
    <property type="match status" value="1"/>
</dbReference>
<keyword evidence="6 10" id="KW-0472">Membrane</keyword>
<sequence length="169" mass="18685">MPTASLTHSHSSTLPIPIHSHILHLLPIHTHTPAPTHIHRHMAVVVAFFICWAPFHAQRLVAIYGTAEDHSARSPGLVFVYSIVTYSSGVLYYMSTCINPILYHIMSNKFREAFKNTMLQWCGGGARGARPPCSYSPLALAQHPTSSGTDNSGQYTTLPRRAPLTQRIT</sequence>
<feature type="transmembrane region" description="Helical" evidence="10">
    <location>
        <begin position="76"/>
        <end position="94"/>
    </location>
</feature>